<feature type="chain" id="PRO_5012059746" description="Alpha/beta hydrolase family protein" evidence="3">
    <location>
        <begin position="25"/>
        <end position="392"/>
    </location>
</feature>
<evidence type="ECO:0000256" key="2">
    <source>
        <dbReference type="ARBA" id="ARBA00022801"/>
    </source>
</evidence>
<dbReference type="EMBL" id="FZNS01000012">
    <property type="protein sequence ID" value="SNR94946.1"/>
    <property type="molecule type" value="Genomic_DNA"/>
</dbReference>
<keyword evidence="5" id="KW-1185">Reference proteome</keyword>
<dbReference type="PANTHER" id="PTHR43037">
    <property type="entry name" value="UNNAMED PRODUCT-RELATED"/>
    <property type="match status" value="1"/>
</dbReference>
<dbReference type="Proteomes" id="UP000198310">
    <property type="component" value="Unassembled WGS sequence"/>
</dbReference>
<evidence type="ECO:0000313" key="5">
    <source>
        <dbReference type="Proteomes" id="UP000198310"/>
    </source>
</evidence>
<evidence type="ECO:0008006" key="6">
    <source>
        <dbReference type="Google" id="ProtNLM"/>
    </source>
</evidence>
<accession>A0A239AGZ6</accession>
<gene>
    <name evidence="4" type="ORF">SAMN06269173_11286</name>
</gene>
<keyword evidence="2" id="KW-0378">Hydrolase</keyword>
<proteinExistence type="predicted"/>
<dbReference type="SUPFAM" id="SSF53474">
    <property type="entry name" value="alpha/beta-Hydrolases"/>
    <property type="match status" value="1"/>
</dbReference>
<evidence type="ECO:0000313" key="4">
    <source>
        <dbReference type="EMBL" id="SNR94946.1"/>
    </source>
</evidence>
<reference evidence="5" key="1">
    <citation type="submission" date="2017-06" db="EMBL/GenBank/DDBJ databases">
        <authorList>
            <person name="Varghese N."/>
            <person name="Submissions S."/>
        </authorList>
    </citation>
    <scope>NUCLEOTIDE SEQUENCE [LARGE SCALE GENOMIC DNA]</scope>
    <source>
        <strain evidence="5">DSM 28041</strain>
    </source>
</reference>
<dbReference type="InterPro" id="IPR050955">
    <property type="entry name" value="Plant_Biomass_Hydrol_Est"/>
</dbReference>
<evidence type="ECO:0000256" key="3">
    <source>
        <dbReference type="SAM" id="SignalP"/>
    </source>
</evidence>
<dbReference type="PANTHER" id="PTHR43037:SF5">
    <property type="entry name" value="FERULOYL ESTERASE"/>
    <property type="match status" value="1"/>
</dbReference>
<dbReference type="GO" id="GO:0016787">
    <property type="term" value="F:hydrolase activity"/>
    <property type="evidence" value="ECO:0007669"/>
    <property type="project" value="UniProtKB-KW"/>
</dbReference>
<keyword evidence="1 3" id="KW-0732">Signal</keyword>
<dbReference type="Gene3D" id="3.40.50.1820">
    <property type="entry name" value="alpha/beta hydrolase"/>
    <property type="match status" value="1"/>
</dbReference>
<protein>
    <recommendedName>
        <fullName evidence="6">Alpha/beta hydrolase family protein</fullName>
    </recommendedName>
</protein>
<dbReference type="AlphaFoldDB" id="A0A239AGZ6"/>
<organism evidence="4 5">
    <name type="scientific">Hymenobacter mucosus</name>
    <dbReference type="NCBI Taxonomy" id="1411120"/>
    <lineage>
        <taxon>Bacteria</taxon>
        <taxon>Pseudomonadati</taxon>
        <taxon>Bacteroidota</taxon>
        <taxon>Cytophagia</taxon>
        <taxon>Cytophagales</taxon>
        <taxon>Hymenobacteraceae</taxon>
        <taxon>Hymenobacter</taxon>
    </lineage>
</organism>
<name>A0A239AGZ6_9BACT</name>
<dbReference type="RefSeq" id="WP_143437224.1">
    <property type="nucleotide sequence ID" value="NZ_FZNS01000012.1"/>
</dbReference>
<dbReference type="InterPro" id="IPR029058">
    <property type="entry name" value="AB_hydrolase_fold"/>
</dbReference>
<sequence>MSCFKSLAVSLAFLLLTTGRLVQAQTYPQLLETAAGHLRQQHYCEATTTFARAFTDSTQVGPFDLYTGASAAAQCAGGQHQALRWLFQLTRQPNVPVSAQDVDQMAQDPSLRSLHDFPEWPQFLARLRQAAANRAAEAYRAASEWQRTTLENALPTPTTHSFYVAARPGFALYYAPVDTVQVPYLVYVPPTYDPTQPTPLLVYLHGGIVSTTQFQAADPSVTHEPIFAAAAAQNALVLYPFGRRSFGWLEQRVALENIRTMVKQVKQRYHVDRQRVYLGGMSNGGTAAYWYACQSPAGFAGFFALSAKPTSAFGPLKFGSLRRGAPLYSLHAQDDEQVAYHEVLATYSQQQNIAQQWHFASLPTGGHGFLYGPGGPAALNALLGQLLKQTAR</sequence>
<evidence type="ECO:0000256" key="1">
    <source>
        <dbReference type="ARBA" id="ARBA00022729"/>
    </source>
</evidence>
<feature type="signal peptide" evidence="3">
    <location>
        <begin position="1"/>
        <end position="24"/>
    </location>
</feature>